<reference evidence="4 5" key="1">
    <citation type="submission" date="2014-03" db="EMBL/GenBank/DDBJ databases">
        <title>Bradyrhizobium valentinum sp. nov., isolated from effective nodules of Lupinus mariae-josephae, a lupine endemic of basic-lime soils in Eastern Spain.</title>
        <authorList>
            <person name="Duran D."/>
            <person name="Rey L."/>
            <person name="Navarro A."/>
            <person name="Busquets A."/>
            <person name="Imperial J."/>
            <person name="Ruiz-Argueso T."/>
        </authorList>
    </citation>
    <scope>NUCLEOTIDE SEQUENCE [LARGE SCALE GENOMIC DNA]</scope>
    <source>
        <strain evidence="4 5">CCBAU 23086</strain>
    </source>
</reference>
<evidence type="ECO:0000259" key="3">
    <source>
        <dbReference type="Pfam" id="PF06863"/>
    </source>
</evidence>
<evidence type="ECO:0000259" key="2">
    <source>
        <dbReference type="Pfam" id="PF06742"/>
    </source>
</evidence>
<sequence length="474" mass="52320">MTKAKMIFGALVLATVGPVTTAAAQTLSAQDLARRSIERRAIEAVIWGMPAVNLDLMLQAMIGTAKGRPNQIVYWSRLPDWKNQTLTPNPDVIYLMPFFNTKDAGPMVLEIPPADDGVINGTVMDAWQVPLEDVGPAGVDKGKGGKYLILSPNHSAAVPDGYIALPSMNYQGYALLRSILKSGSDADVAKAVAYAKRIKLYPLSQAANPPATTFVDAIDVVYDSTIPYDLRFFQSLDRVVQIEPWLGRDKLMIEMLRSIGIEKGKPFNPDANTRDILTSAAREAHALLEIRYEGMFKPYFDISRWALPAMPDYLKASQDGFSDPSAYPVDSRGLAFTFAFFTPKHLGHGQSYLMTLKDKDGQNLDGSKSYRLTVPANAPVNQYWSATVYDRATHGLIRDMSRSGRGSQSPGLQMKPDSSVDIYFGPMAPPGKDSNWVPTNPSGQFEVLFRFYGPEKPLFDKTWKLPDIERTAAH</sequence>
<dbReference type="InterPro" id="IPR037049">
    <property type="entry name" value="DUF1214_C_sf"/>
</dbReference>
<dbReference type="Gene3D" id="1.10.3360.10">
    <property type="entry name" value="VPA0735-like domain"/>
    <property type="match status" value="1"/>
</dbReference>
<comment type="caution">
    <text evidence="4">The sequence shown here is derived from an EMBL/GenBank/DDBJ whole genome shotgun (WGS) entry which is preliminary data.</text>
</comment>
<dbReference type="RefSeq" id="WP_057860231.1">
    <property type="nucleotide sequence ID" value="NZ_LLYB01000084.1"/>
</dbReference>
<evidence type="ECO:0000313" key="4">
    <source>
        <dbReference type="EMBL" id="KRR20942.1"/>
    </source>
</evidence>
<feature type="domain" description="DUF1214" evidence="2">
    <location>
        <begin position="350"/>
        <end position="456"/>
    </location>
</feature>
<proteinExistence type="predicted"/>
<protein>
    <recommendedName>
        <fullName evidence="6">DUF1254 domain-containing protein</fullName>
    </recommendedName>
</protein>
<keyword evidence="1" id="KW-0732">Signal</keyword>
<name>A0A0R3MMW6_9BRAD</name>
<dbReference type="Pfam" id="PF06863">
    <property type="entry name" value="DUF1254"/>
    <property type="match status" value="1"/>
</dbReference>
<evidence type="ECO:0000256" key="1">
    <source>
        <dbReference type="SAM" id="SignalP"/>
    </source>
</evidence>
<dbReference type="Gene3D" id="2.60.40.1610">
    <property type="entry name" value="Domain of unknown function DUF1254"/>
    <property type="match status" value="1"/>
</dbReference>
<organism evidence="4 5">
    <name type="scientific">Bradyrhizobium lablabi</name>
    <dbReference type="NCBI Taxonomy" id="722472"/>
    <lineage>
        <taxon>Bacteria</taxon>
        <taxon>Pseudomonadati</taxon>
        <taxon>Pseudomonadota</taxon>
        <taxon>Alphaproteobacteria</taxon>
        <taxon>Hyphomicrobiales</taxon>
        <taxon>Nitrobacteraceae</taxon>
        <taxon>Bradyrhizobium</taxon>
    </lineage>
</organism>
<gene>
    <name evidence="4" type="ORF">CQ14_37510</name>
</gene>
<dbReference type="EMBL" id="LLYB01000084">
    <property type="protein sequence ID" value="KRR20942.1"/>
    <property type="molecule type" value="Genomic_DNA"/>
</dbReference>
<dbReference type="InterPro" id="IPR010679">
    <property type="entry name" value="DUF1254"/>
</dbReference>
<dbReference type="Proteomes" id="UP000051660">
    <property type="component" value="Unassembled WGS sequence"/>
</dbReference>
<dbReference type="Pfam" id="PF06742">
    <property type="entry name" value="DUF1214"/>
    <property type="match status" value="1"/>
</dbReference>
<feature type="chain" id="PRO_5006444314" description="DUF1254 domain-containing protein" evidence="1">
    <location>
        <begin position="25"/>
        <end position="474"/>
    </location>
</feature>
<dbReference type="InterPro" id="IPR010621">
    <property type="entry name" value="DUF1214"/>
</dbReference>
<dbReference type="PANTHER" id="PTHR36509">
    <property type="entry name" value="BLL3101 PROTEIN"/>
    <property type="match status" value="1"/>
</dbReference>
<evidence type="ECO:0008006" key="6">
    <source>
        <dbReference type="Google" id="ProtNLM"/>
    </source>
</evidence>
<dbReference type="OrthoDB" id="272779at2"/>
<dbReference type="SUPFAM" id="SSF160935">
    <property type="entry name" value="VPA0735-like"/>
    <property type="match status" value="1"/>
</dbReference>
<dbReference type="InterPro" id="IPR037050">
    <property type="entry name" value="DUF1254_sf"/>
</dbReference>
<dbReference type="PANTHER" id="PTHR36509:SF3">
    <property type="entry name" value="SIGNAL PEPTIDE PROTEIN"/>
    <property type="match status" value="1"/>
</dbReference>
<dbReference type="AlphaFoldDB" id="A0A0R3MMW6"/>
<dbReference type="Gene3D" id="2.60.120.600">
    <property type="entry name" value="Domain of unknown function DUF1214, C-terminal domain"/>
    <property type="match status" value="1"/>
</dbReference>
<feature type="domain" description="DUF1254" evidence="3">
    <location>
        <begin position="69"/>
        <end position="202"/>
    </location>
</feature>
<evidence type="ECO:0000313" key="5">
    <source>
        <dbReference type="Proteomes" id="UP000051660"/>
    </source>
</evidence>
<feature type="signal peptide" evidence="1">
    <location>
        <begin position="1"/>
        <end position="24"/>
    </location>
</feature>
<accession>A0A0R3MMW6</accession>